<dbReference type="SMR" id="A0A1D6LMW7"/>
<gene>
    <name evidence="2" type="ORF">ZEAMMB73_Zm00001d036398</name>
</gene>
<dbReference type="FunFam" id="3.80.10.10:FF:001038">
    <property type="entry name" value="Leucine-rich receptor-like kinase family protein"/>
    <property type="match status" value="1"/>
</dbReference>
<dbReference type="Pfam" id="PF00560">
    <property type="entry name" value="LRR_1"/>
    <property type="match status" value="4"/>
</dbReference>
<keyword evidence="2" id="KW-0418">Kinase</keyword>
<keyword evidence="1" id="KW-0732">Signal</keyword>
<reference evidence="2" key="1">
    <citation type="submission" date="2015-12" db="EMBL/GenBank/DDBJ databases">
        <title>Update maize B73 reference genome by single molecule sequencing technologies.</title>
        <authorList>
            <consortium name="Maize Genome Sequencing Project"/>
            <person name="Ware D."/>
        </authorList>
    </citation>
    <scope>NUCLEOTIDE SEQUENCE</scope>
    <source>
        <tissue evidence="2">Seedling</tissue>
    </source>
</reference>
<evidence type="ECO:0000256" key="1">
    <source>
        <dbReference type="ARBA" id="ARBA00022729"/>
    </source>
</evidence>
<dbReference type="EMBL" id="CM000782">
    <property type="protein sequence ID" value="AQK80914.1"/>
    <property type="molecule type" value="Genomic_DNA"/>
</dbReference>
<dbReference type="AlphaFoldDB" id="A0A1D6LMW7"/>
<dbReference type="InterPro" id="IPR032675">
    <property type="entry name" value="LRR_dom_sf"/>
</dbReference>
<name>A0A1D6LMW7_MAIZE</name>
<dbReference type="STRING" id="4577.A0A1D6LMW7"/>
<dbReference type="ExpressionAtlas" id="A0A1D6LMW7">
    <property type="expression patterns" value="baseline and differential"/>
</dbReference>
<dbReference type="Gene3D" id="3.80.10.10">
    <property type="entry name" value="Ribonuclease Inhibitor"/>
    <property type="match status" value="1"/>
</dbReference>
<dbReference type="InParanoid" id="A0A1D6LMW7"/>
<organism evidence="2">
    <name type="scientific">Zea mays</name>
    <name type="common">Maize</name>
    <dbReference type="NCBI Taxonomy" id="4577"/>
    <lineage>
        <taxon>Eukaryota</taxon>
        <taxon>Viridiplantae</taxon>
        <taxon>Streptophyta</taxon>
        <taxon>Embryophyta</taxon>
        <taxon>Tracheophyta</taxon>
        <taxon>Spermatophyta</taxon>
        <taxon>Magnoliopsida</taxon>
        <taxon>Liliopsida</taxon>
        <taxon>Poales</taxon>
        <taxon>Poaceae</taxon>
        <taxon>PACMAD clade</taxon>
        <taxon>Panicoideae</taxon>
        <taxon>Andropogonodae</taxon>
        <taxon>Andropogoneae</taxon>
        <taxon>Tripsacinae</taxon>
        <taxon>Zea</taxon>
    </lineage>
</organism>
<keyword evidence="2" id="KW-0808">Transferase</keyword>
<dbReference type="GO" id="GO:0016301">
    <property type="term" value="F:kinase activity"/>
    <property type="evidence" value="ECO:0007669"/>
    <property type="project" value="UniProtKB-KW"/>
</dbReference>
<keyword evidence="2" id="KW-0675">Receptor</keyword>
<dbReference type="SUPFAM" id="SSF52058">
    <property type="entry name" value="L domain-like"/>
    <property type="match status" value="1"/>
</dbReference>
<dbReference type="OMA" id="GSMIFTE"/>
<protein>
    <submittedName>
        <fullName evidence="2">Leucine-rich receptor-like kinase family protein</fullName>
    </submittedName>
</protein>
<proteinExistence type="predicted"/>
<dbReference type="InterPro" id="IPR001611">
    <property type="entry name" value="Leu-rich_rpt"/>
</dbReference>
<sequence length="191" mass="21423">MYIGYYNQYSGGVPLPREFGALQSLVRLDMSSCALTGPIPPELARLSRLDTLFLAMNQLTGDIPPELGALTSLQSLDISINDLAGEIPATFAGLTNLTLLNLFRNHLRGEIPDFIGDFPFLEVLQVWDNNLTALGSLLLVCRLLKGKVEMFLKLKTAGCNTKRLKNIIRTESEREIDRRGRWFHLDKTQNM</sequence>
<dbReference type="PANTHER" id="PTHR47988">
    <property type="entry name" value="SOMATIC EMBRYOGENESIS RECEPTOR KINASE 1"/>
    <property type="match status" value="1"/>
</dbReference>
<evidence type="ECO:0000313" key="2">
    <source>
        <dbReference type="EMBL" id="AQK80914.1"/>
    </source>
</evidence>
<accession>A0A1D6LMW7</accession>